<dbReference type="OrthoDB" id="409948at2759"/>
<evidence type="ECO:0000256" key="1">
    <source>
        <dbReference type="ARBA" id="ARBA00004141"/>
    </source>
</evidence>
<proteinExistence type="predicted"/>
<organism evidence="6 7">
    <name type="scientific">Blyttiomyces helicus</name>
    <dbReference type="NCBI Taxonomy" id="388810"/>
    <lineage>
        <taxon>Eukaryota</taxon>
        <taxon>Fungi</taxon>
        <taxon>Fungi incertae sedis</taxon>
        <taxon>Chytridiomycota</taxon>
        <taxon>Chytridiomycota incertae sedis</taxon>
        <taxon>Chytridiomycetes</taxon>
        <taxon>Chytridiomycetes incertae sedis</taxon>
        <taxon>Blyttiomyces</taxon>
    </lineage>
</organism>
<keyword evidence="2 5" id="KW-0812">Transmembrane</keyword>
<keyword evidence="4 5" id="KW-0472">Membrane</keyword>
<keyword evidence="3 5" id="KW-1133">Transmembrane helix</keyword>
<dbReference type="Pfam" id="PF00153">
    <property type="entry name" value="Mito_carr"/>
    <property type="match status" value="1"/>
</dbReference>
<dbReference type="GO" id="GO:0016020">
    <property type="term" value="C:membrane"/>
    <property type="evidence" value="ECO:0007669"/>
    <property type="project" value="UniProtKB-SubCell"/>
</dbReference>
<accession>A0A4P9WJQ0</accession>
<feature type="non-terminal residue" evidence="6">
    <location>
        <position position="188"/>
    </location>
</feature>
<evidence type="ECO:0000256" key="5">
    <source>
        <dbReference type="SAM" id="Phobius"/>
    </source>
</evidence>
<keyword evidence="7" id="KW-1185">Reference proteome</keyword>
<evidence type="ECO:0000313" key="7">
    <source>
        <dbReference type="Proteomes" id="UP000269721"/>
    </source>
</evidence>
<gene>
    <name evidence="6" type="ORF">BDK51DRAFT_19093</name>
</gene>
<feature type="transmembrane region" description="Helical" evidence="5">
    <location>
        <begin position="166"/>
        <end position="186"/>
    </location>
</feature>
<dbReference type="InterPro" id="IPR023395">
    <property type="entry name" value="MCP_dom_sf"/>
</dbReference>
<protein>
    <submittedName>
        <fullName evidence="6">Mitochondrial carrier domain-containing protein</fullName>
    </submittedName>
</protein>
<dbReference type="PANTHER" id="PTHR47567">
    <property type="entry name" value="MITOCHONDRIAL SUBSTRATE/SOLUTE CARRIER"/>
    <property type="match status" value="1"/>
</dbReference>
<dbReference type="InterPro" id="IPR018108">
    <property type="entry name" value="MCP_transmembrane"/>
</dbReference>
<evidence type="ECO:0000313" key="6">
    <source>
        <dbReference type="EMBL" id="RKO90876.1"/>
    </source>
</evidence>
<sequence>MSAAAAPAPAAPKSNFDLNKALNRALGGGLSGAAAMVVQVATLMPLRTTMNYQYRFGTTTTEAFRHLKADGGILRFYKGVGPALIQGPLSRFGDTAANAGILAFLDSSETTRNLPVAVKTIGASAASASFRMLLTPIDTLKTTMQTQGKDGIKILKARLAAHGVGTLWYGALASAAATFVGHYPWFAT</sequence>
<comment type="subcellular location">
    <subcellularLocation>
        <location evidence="1">Membrane</location>
        <topology evidence="1">Multi-pass membrane protein</topology>
    </subcellularLocation>
</comment>
<dbReference type="AlphaFoldDB" id="A0A4P9WJQ0"/>
<feature type="transmembrane region" description="Helical" evidence="5">
    <location>
        <begin position="25"/>
        <end position="46"/>
    </location>
</feature>
<dbReference type="SUPFAM" id="SSF103506">
    <property type="entry name" value="Mitochondrial carrier"/>
    <property type="match status" value="1"/>
</dbReference>
<dbReference type="Gene3D" id="1.50.40.10">
    <property type="entry name" value="Mitochondrial carrier domain"/>
    <property type="match status" value="1"/>
</dbReference>
<dbReference type="EMBL" id="KZ995337">
    <property type="protein sequence ID" value="RKO90876.1"/>
    <property type="molecule type" value="Genomic_DNA"/>
</dbReference>
<evidence type="ECO:0000256" key="4">
    <source>
        <dbReference type="ARBA" id="ARBA00023136"/>
    </source>
</evidence>
<name>A0A4P9WJQ0_9FUNG</name>
<evidence type="ECO:0000256" key="2">
    <source>
        <dbReference type="ARBA" id="ARBA00022692"/>
    </source>
</evidence>
<evidence type="ECO:0000256" key="3">
    <source>
        <dbReference type="ARBA" id="ARBA00022989"/>
    </source>
</evidence>
<dbReference type="Proteomes" id="UP000269721">
    <property type="component" value="Unassembled WGS sequence"/>
</dbReference>
<dbReference type="PANTHER" id="PTHR47567:SF1">
    <property type="entry name" value="NAD-DEPENDENT EPIMERASE_DEHYDRATASE DOMAIN-CONTAINING PROTEIN"/>
    <property type="match status" value="1"/>
</dbReference>
<reference evidence="7" key="1">
    <citation type="journal article" date="2018" name="Nat. Microbiol.">
        <title>Leveraging single-cell genomics to expand the fungal tree of life.</title>
        <authorList>
            <person name="Ahrendt S.R."/>
            <person name="Quandt C.A."/>
            <person name="Ciobanu D."/>
            <person name="Clum A."/>
            <person name="Salamov A."/>
            <person name="Andreopoulos B."/>
            <person name="Cheng J.F."/>
            <person name="Woyke T."/>
            <person name="Pelin A."/>
            <person name="Henrissat B."/>
            <person name="Reynolds N.K."/>
            <person name="Benny G.L."/>
            <person name="Smith M.E."/>
            <person name="James T.Y."/>
            <person name="Grigoriev I.V."/>
        </authorList>
    </citation>
    <scope>NUCLEOTIDE SEQUENCE [LARGE SCALE GENOMIC DNA]</scope>
</reference>